<proteinExistence type="predicted"/>
<protein>
    <submittedName>
        <fullName evidence="1">Thioredoxin</fullName>
    </submittedName>
</protein>
<dbReference type="InterPro" id="IPR010985">
    <property type="entry name" value="Ribbon_hlx_hlx"/>
</dbReference>
<dbReference type="HOGENOM" id="CLU_3170857_0_0_3"/>
<dbReference type="InterPro" id="IPR013321">
    <property type="entry name" value="Arc_rbn_hlx_hlx"/>
</dbReference>
<evidence type="ECO:0000313" key="2">
    <source>
        <dbReference type="Proteomes" id="UP000001511"/>
    </source>
</evidence>
<dbReference type="Gene3D" id="1.10.1220.10">
    <property type="entry name" value="Met repressor-like"/>
    <property type="match status" value="1"/>
</dbReference>
<organism evidence="1 2">
    <name type="scientific">Nostoc azollae (strain 0708)</name>
    <name type="common">Anabaena azollae (strain 0708)</name>
    <dbReference type="NCBI Taxonomy" id="551115"/>
    <lineage>
        <taxon>Bacteria</taxon>
        <taxon>Bacillati</taxon>
        <taxon>Cyanobacteriota</taxon>
        <taxon>Cyanophyceae</taxon>
        <taxon>Nostocales</taxon>
        <taxon>Nostocaceae</taxon>
        <taxon>Trichormus</taxon>
    </lineage>
</organism>
<name>D7E0X6_NOSA0</name>
<dbReference type="EMBL" id="CP002059">
    <property type="protein sequence ID" value="ADI63105.1"/>
    <property type="molecule type" value="Genomic_DNA"/>
</dbReference>
<reference evidence="1 2" key="1">
    <citation type="journal article" date="2010" name="PLoS ONE">
        <title>Genome erosion in a nitrogen-fixing vertically transmitted endosymbiotic multicellular cyanobacterium.</title>
        <authorList>
            <person name="Ran L."/>
            <person name="Larsson J."/>
            <person name="Vigil-Stenman T."/>
            <person name="Nylander J.A."/>
            <person name="Ininbergs K."/>
            <person name="Zheng W.W."/>
            <person name="Lapidus A."/>
            <person name="Lowry S."/>
            <person name="Haselkorn R."/>
            <person name="Bergman B."/>
        </authorList>
    </citation>
    <scope>NUCLEOTIDE SEQUENCE [LARGE SCALE GENOMIC DNA]</scope>
    <source>
        <strain evidence="1 2">0708</strain>
    </source>
</reference>
<dbReference type="AlphaFoldDB" id="D7E0X6"/>
<sequence>MPESLRKTFQALSGKEDRNISEVVTEVVEGYVQKHDPDYKVKSPIAI</sequence>
<keyword evidence="2" id="KW-1185">Reference proteome</keyword>
<evidence type="ECO:0000313" key="1">
    <source>
        <dbReference type="EMBL" id="ADI63105.1"/>
    </source>
</evidence>
<dbReference type="GO" id="GO:0006355">
    <property type="term" value="P:regulation of DNA-templated transcription"/>
    <property type="evidence" value="ECO:0007669"/>
    <property type="project" value="InterPro"/>
</dbReference>
<dbReference type="Proteomes" id="UP000001511">
    <property type="component" value="Chromosome"/>
</dbReference>
<dbReference type="SUPFAM" id="SSF47598">
    <property type="entry name" value="Ribbon-helix-helix"/>
    <property type="match status" value="1"/>
</dbReference>
<accession>D7E0X6</accession>
<dbReference type="KEGG" id="naz:Aazo_0630"/>
<gene>
    <name evidence="1" type="ordered locus">Aazo_0630</name>
</gene>